<comment type="catalytic activity">
    <reaction evidence="10">
        <text>ITP + H2O = IMP + diphosphate + H(+)</text>
        <dbReference type="Rhea" id="RHEA:29399"/>
        <dbReference type="ChEBI" id="CHEBI:15377"/>
        <dbReference type="ChEBI" id="CHEBI:15378"/>
        <dbReference type="ChEBI" id="CHEBI:33019"/>
        <dbReference type="ChEBI" id="CHEBI:58053"/>
        <dbReference type="ChEBI" id="CHEBI:61402"/>
        <dbReference type="EC" id="3.6.1.66"/>
    </reaction>
</comment>
<evidence type="ECO:0000256" key="11">
    <source>
        <dbReference type="RuleBase" id="RU003781"/>
    </source>
</evidence>
<comment type="caution">
    <text evidence="10">Lacks conserved residue(s) required for the propagation of feature annotation.</text>
</comment>
<comment type="catalytic activity">
    <reaction evidence="9 10">
        <text>XTP + H2O = XMP + diphosphate + H(+)</text>
        <dbReference type="Rhea" id="RHEA:28610"/>
        <dbReference type="ChEBI" id="CHEBI:15377"/>
        <dbReference type="ChEBI" id="CHEBI:15378"/>
        <dbReference type="ChEBI" id="CHEBI:33019"/>
        <dbReference type="ChEBI" id="CHEBI:57464"/>
        <dbReference type="ChEBI" id="CHEBI:61314"/>
        <dbReference type="EC" id="3.6.1.66"/>
    </reaction>
</comment>
<dbReference type="FunFam" id="3.90.950.10:FF:000001">
    <property type="entry name" value="dITP/XTP pyrophosphatase"/>
    <property type="match status" value="1"/>
</dbReference>
<keyword evidence="4 10" id="KW-0547">Nucleotide-binding</keyword>
<comment type="subunit">
    <text evidence="2 10">Homodimer.</text>
</comment>
<evidence type="ECO:0000313" key="12">
    <source>
        <dbReference type="EMBL" id="OGH74121.1"/>
    </source>
</evidence>
<comment type="similarity">
    <text evidence="1 10 11">Belongs to the HAM1 NTPase family.</text>
</comment>
<name>A0A1F6MR46_9BACT</name>
<dbReference type="EMBL" id="MFQN01000028">
    <property type="protein sequence ID" value="OGH74121.1"/>
    <property type="molecule type" value="Genomic_DNA"/>
</dbReference>
<dbReference type="GO" id="GO:0035870">
    <property type="term" value="F:dITP diphosphatase activity"/>
    <property type="evidence" value="ECO:0007669"/>
    <property type="project" value="UniProtKB-UniRule"/>
</dbReference>
<organism evidence="12 13">
    <name type="scientific">Candidatus Magasanikbacteria bacterium RIFCSPLOWO2_12_FULL_43_12</name>
    <dbReference type="NCBI Taxonomy" id="1798692"/>
    <lineage>
        <taxon>Bacteria</taxon>
        <taxon>Candidatus Magasanikiibacteriota</taxon>
    </lineage>
</organism>
<dbReference type="GO" id="GO:0017111">
    <property type="term" value="F:ribonucleoside triphosphate phosphatase activity"/>
    <property type="evidence" value="ECO:0007669"/>
    <property type="project" value="InterPro"/>
</dbReference>
<dbReference type="GO" id="GO:0046872">
    <property type="term" value="F:metal ion binding"/>
    <property type="evidence" value="ECO:0007669"/>
    <property type="project" value="UniProtKB-KW"/>
</dbReference>
<dbReference type="CDD" id="cd00515">
    <property type="entry name" value="HAM1"/>
    <property type="match status" value="1"/>
</dbReference>
<dbReference type="STRING" id="1798692.A3G00_05115"/>
<evidence type="ECO:0000256" key="5">
    <source>
        <dbReference type="ARBA" id="ARBA00022801"/>
    </source>
</evidence>
<dbReference type="Pfam" id="PF01725">
    <property type="entry name" value="Ham1p_like"/>
    <property type="match status" value="1"/>
</dbReference>
<comment type="cofactor">
    <cofactor evidence="10">
        <name>Mg(2+)</name>
        <dbReference type="ChEBI" id="CHEBI:18420"/>
    </cofactor>
    <text evidence="10">Binds 1 Mg(2+) ion per subunit.</text>
</comment>
<dbReference type="Gene3D" id="3.90.950.10">
    <property type="match status" value="1"/>
</dbReference>
<dbReference type="GO" id="GO:0009146">
    <property type="term" value="P:purine nucleoside triphosphate catabolic process"/>
    <property type="evidence" value="ECO:0007669"/>
    <property type="project" value="UniProtKB-UniRule"/>
</dbReference>
<feature type="binding site" evidence="10">
    <location>
        <position position="71"/>
    </location>
    <ligand>
        <name>Mg(2+)</name>
        <dbReference type="ChEBI" id="CHEBI:18420"/>
    </ligand>
</feature>
<feature type="binding site" evidence="10">
    <location>
        <begin position="181"/>
        <end position="182"/>
    </location>
    <ligand>
        <name>substrate</name>
    </ligand>
</feature>
<evidence type="ECO:0000256" key="9">
    <source>
        <dbReference type="ARBA" id="ARBA00052017"/>
    </source>
</evidence>
<gene>
    <name evidence="12" type="ORF">A3G00_05115</name>
</gene>
<reference evidence="12 13" key="1">
    <citation type="journal article" date="2016" name="Nat. Commun.">
        <title>Thousands of microbial genomes shed light on interconnected biogeochemical processes in an aquifer system.</title>
        <authorList>
            <person name="Anantharaman K."/>
            <person name="Brown C.T."/>
            <person name="Hug L.A."/>
            <person name="Sharon I."/>
            <person name="Castelle C.J."/>
            <person name="Probst A.J."/>
            <person name="Thomas B.C."/>
            <person name="Singh A."/>
            <person name="Wilkins M.J."/>
            <person name="Karaoz U."/>
            <person name="Brodie E.L."/>
            <person name="Williams K.H."/>
            <person name="Hubbard S.S."/>
            <person name="Banfield J.F."/>
        </authorList>
    </citation>
    <scope>NUCLEOTIDE SEQUENCE [LARGE SCALE GENOMIC DNA]</scope>
</reference>
<evidence type="ECO:0000256" key="7">
    <source>
        <dbReference type="ARBA" id="ARBA00023080"/>
    </source>
</evidence>
<dbReference type="GO" id="GO:0009117">
    <property type="term" value="P:nucleotide metabolic process"/>
    <property type="evidence" value="ECO:0007669"/>
    <property type="project" value="UniProtKB-KW"/>
</dbReference>
<evidence type="ECO:0000256" key="4">
    <source>
        <dbReference type="ARBA" id="ARBA00022741"/>
    </source>
</evidence>
<comment type="function">
    <text evidence="10">Pyrophosphatase that catalyzes the hydrolysis of nucleoside triphosphates to their monophosphate derivatives, with a high preference for the non-canonical purine nucleotides XTP (xanthosine triphosphate), dITP (deoxyinosine triphosphate) and ITP. Seems to function as a house-cleaning enzyme that removes non-canonical purine nucleotides from the nucleotide pool, thus preventing their incorporation into DNA/RNA and avoiding chromosomal lesions.</text>
</comment>
<dbReference type="PANTHER" id="PTHR11067">
    <property type="entry name" value="INOSINE TRIPHOSPHATE PYROPHOSPHATASE/HAM1 PROTEIN"/>
    <property type="match status" value="1"/>
</dbReference>
<evidence type="ECO:0000256" key="1">
    <source>
        <dbReference type="ARBA" id="ARBA00008023"/>
    </source>
</evidence>
<accession>A0A1F6MR46</accession>
<dbReference type="GO" id="GO:0036222">
    <property type="term" value="F:XTP diphosphatase activity"/>
    <property type="evidence" value="ECO:0007669"/>
    <property type="project" value="UniProtKB-UniRule"/>
</dbReference>
<protein>
    <recommendedName>
        <fullName evidence="10">dITP/XTP pyrophosphatase</fullName>
        <ecNumber evidence="10">3.6.1.66</ecNumber>
    </recommendedName>
    <alternativeName>
        <fullName evidence="10">Non-canonical purine NTP pyrophosphatase</fullName>
    </alternativeName>
    <alternativeName>
        <fullName evidence="10">Non-standard purine NTP pyrophosphatase</fullName>
    </alternativeName>
    <alternativeName>
        <fullName evidence="10">Nucleoside-triphosphate diphosphatase</fullName>
    </alternativeName>
    <alternativeName>
        <fullName evidence="10">Nucleoside-triphosphate pyrophosphatase</fullName>
        <shortName evidence="10">NTPase</shortName>
    </alternativeName>
</protein>
<dbReference type="HAMAP" id="MF_01405">
    <property type="entry name" value="Non_canon_purine_NTPase"/>
    <property type="match status" value="1"/>
</dbReference>
<proteinExistence type="inferred from homology"/>
<evidence type="ECO:0000256" key="2">
    <source>
        <dbReference type="ARBA" id="ARBA00011738"/>
    </source>
</evidence>
<dbReference type="GO" id="GO:0000166">
    <property type="term" value="F:nucleotide binding"/>
    <property type="evidence" value="ECO:0007669"/>
    <property type="project" value="UniProtKB-KW"/>
</dbReference>
<dbReference type="PANTHER" id="PTHR11067:SF9">
    <property type="entry name" value="INOSINE TRIPHOSPHATE PYROPHOSPHATASE"/>
    <property type="match status" value="1"/>
</dbReference>
<dbReference type="GO" id="GO:0036220">
    <property type="term" value="F:ITP diphosphatase activity"/>
    <property type="evidence" value="ECO:0007669"/>
    <property type="project" value="UniProtKB-UniRule"/>
</dbReference>
<keyword evidence="3 10" id="KW-0479">Metal-binding</keyword>
<feature type="binding site" evidence="10">
    <location>
        <begin position="153"/>
        <end position="156"/>
    </location>
    <ligand>
        <name>substrate</name>
    </ligand>
</feature>
<dbReference type="InterPro" id="IPR029001">
    <property type="entry name" value="ITPase-like_fam"/>
</dbReference>
<keyword evidence="6 10" id="KW-0460">Magnesium</keyword>
<dbReference type="AlphaFoldDB" id="A0A1F6MR46"/>
<feature type="binding site" evidence="10">
    <location>
        <begin position="8"/>
        <end position="13"/>
    </location>
    <ligand>
        <name>substrate</name>
    </ligand>
</feature>
<keyword evidence="5 10" id="KW-0378">Hydrolase</keyword>
<comment type="catalytic activity">
    <reaction evidence="8 10">
        <text>dITP + H2O = dIMP + diphosphate + H(+)</text>
        <dbReference type="Rhea" id="RHEA:28342"/>
        <dbReference type="ChEBI" id="CHEBI:15377"/>
        <dbReference type="ChEBI" id="CHEBI:15378"/>
        <dbReference type="ChEBI" id="CHEBI:33019"/>
        <dbReference type="ChEBI" id="CHEBI:61194"/>
        <dbReference type="ChEBI" id="CHEBI:61382"/>
        <dbReference type="EC" id="3.6.1.66"/>
    </reaction>
</comment>
<comment type="caution">
    <text evidence="12">The sequence shown here is derived from an EMBL/GenBank/DDBJ whole genome shotgun (WGS) entry which is preliminary data.</text>
</comment>
<sequence length="198" mass="22488">MTKILIATTNEGKFVEIKSFLSDLPVKFVSLNDLKTKYREPVENQPTLEGNAILKAKYYAEKTRLISLTDDGGLFIETLNGWPGVKSARVANSKTKRNELVLAKLKGISWKKRTAEFRAVLAIYDPQIKDLHLTYGETAGHILEKPINSDNGFGYDPIFYVDKRNMAYAEMSIVKKNSCSHRGKALARMKYFLQKQYS</sequence>
<dbReference type="SUPFAM" id="SSF52972">
    <property type="entry name" value="ITPase-like"/>
    <property type="match status" value="1"/>
</dbReference>
<feature type="binding site" evidence="10">
    <location>
        <position position="176"/>
    </location>
    <ligand>
        <name>substrate</name>
    </ligand>
</feature>
<dbReference type="Proteomes" id="UP000178347">
    <property type="component" value="Unassembled WGS sequence"/>
</dbReference>
<dbReference type="NCBIfam" id="TIGR00042">
    <property type="entry name" value="RdgB/HAM1 family non-canonical purine NTP pyrophosphatase"/>
    <property type="match status" value="1"/>
</dbReference>
<evidence type="ECO:0000313" key="13">
    <source>
        <dbReference type="Proteomes" id="UP000178347"/>
    </source>
</evidence>
<dbReference type="EC" id="3.6.1.66" evidence="10"/>
<feature type="active site" description="Proton acceptor" evidence="10">
    <location>
        <position position="71"/>
    </location>
</feature>
<evidence type="ECO:0000256" key="10">
    <source>
        <dbReference type="HAMAP-Rule" id="MF_01405"/>
    </source>
</evidence>
<keyword evidence="7 10" id="KW-0546">Nucleotide metabolism</keyword>
<dbReference type="InterPro" id="IPR020922">
    <property type="entry name" value="dITP/XTP_pyrophosphatase"/>
</dbReference>
<evidence type="ECO:0000256" key="3">
    <source>
        <dbReference type="ARBA" id="ARBA00022723"/>
    </source>
</evidence>
<dbReference type="GO" id="GO:0005829">
    <property type="term" value="C:cytosol"/>
    <property type="evidence" value="ECO:0007669"/>
    <property type="project" value="TreeGrafter"/>
</dbReference>
<dbReference type="InterPro" id="IPR002637">
    <property type="entry name" value="RdgB/HAM1"/>
</dbReference>
<evidence type="ECO:0000256" key="6">
    <source>
        <dbReference type="ARBA" id="ARBA00022842"/>
    </source>
</evidence>
<evidence type="ECO:0000256" key="8">
    <source>
        <dbReference type="ARBA" id="ARBA00051875"/>
    </source>
</evidence>